<comment type="subcellular location">
    <subcellularLocation>
        <location evidence="1">Membrane</location>
        <topology evidence="1">Single-pass membrane protein</topology>
    </subcellularLocation>
</comment>
<dbReference type="EMBL" id="AZMM01014686">
    <property type="protein sequence ID" value="ETJ30803.1"/>
    <property type="molecule type" value="Genomic_DNA"/>
</dbReference>
<gene>
    <name evidence="7" type="ORF">Q604_UNBC14686G0001</name>
</gene>
<dbReference type="GO" id="GO:0015628">
    <property type="term" value="P:protein secretion by the type II secretion system"/>
    <property type="evidence" value="ECO:0007669"/>
    <property type="project" value="InterPro"/>
</dbReference>
<dbReference type="Pfam" id="PF02501">
    <property type="entry name" value="T2SSI"/>
    <property type="match status" value="1"/>
</dbReference>
<evidence type="ECO:0000256" key="5">
    <source>
        <dbReference type="ARBA" id="ARBA00023136"/>
    </source>
</evidence>
<evidence type="ECO:0000256" key="1">
    <source>
        <dbReference type="ARBA" id="ARBA00004167"/>
    </source>
</evidence>
<evidence type="ECO:0000256" key="2">
    <source>
        <dbReference type="ARBA" id="ARBA00022481"/>
    </source>
</evidence>
<accession>W1XKD1</accession>
<keyword evidence="3" id="KW-0812">Transmembrane</keyword>
<keyword evidence="5" id="KW-0472">Membrane</keyword>
<evidence type="ECO:0000313" key="7">
    <source>
        <dbReference type="EMBL" id="ETJ30803.1"/>
    </source>
</evidence>
<dbReference type="InterPro" id="IPR003413">
    <property type="entry name" value="T2SS_GspI_C"/>
</dbReference>
<dbReference type="GO" id="GO:0016020">
    <property type="term" value="C:membrane"/>
    <property type="evidence" value="ECO:0007669"/>
    <property type="project" value="UniProtKB-SubCell"/>
</dbReference>
<feature type="domain" description="Type II secretion system protein GspI C-terminal" evidence="6">
    <location>
        <begin position="21"/>
        <end position="94"/>
    </location>
</feature>
<comment type="caution">
    <text evidence="7">The sequence shown here is derived from an EMBL/GenBank/DDBJ whole genome shotgun (WGS) entry which is preliminary data.</text>
</comment>
<dbReference type="PANTHER" id="PTHR38779">
    <property type="entry name" value="TYPE II SECRETION SYSTEM PROTEIN I-RELATED"/>
    <property type="match status" value="1"/>
</dbReference>
<dbReference type="AlphaFoldDB" id="W1XKD1"/>
<dbReference type="NCBIfam" id="TIGR01707">
    <property type="entry name" value="gspI"/>
    <property type="match status" value="1"/>
</dbReference>
<dbReference type="SUPFAM" id="SSF54523">
    <property type="entry name" value="Pili subunits"/>
    <property type="match status" value="1"/>
</dbReference>
<dbReference type="Gene3D" id="3.30.1300.30">
    <property type="entry name" value="GSPII I/J protein-like"/>
    <property type="match status" value="1"/>
</dbReference>
<protein>
    <recommendedName>
        <fullName evidence="6">Type II secretion system protein GspI C-terminal domain-containing protein</fullName>
    </recommendedName>
</protein>
<keyword evidence="2" id="KW-0488">Methylation</keyword>
<name>W1XKD1_9ZZZZ</name>
<keyword evidence="4" id="KW-1133">Transmembrane helix</keyword>
<evidence type="ECO:0000256" key="3">
    <source>
        <dbReference type="ARBA" id="ARBA00022692"/>
    </source>
</evidence>
<feature type="non-terminal residue" evidence="7">
    <location>
        <position position="1"/>
    </location>
</feature>
<sequence length="100" mass="11178">TAVALTLMSSMQGQRNAIERMRNETLALWIADNQLQSQDSFGEENTSSSGKELINGEEWNWRSDIHSSKDGTLLERTITVTLPSGQTTSLTRYQSIDNKS</sequence>
<dbReference type="InterPro" id="IPR045584">
    <property type="entry name" value="Pilin-like"/>
</dbReference>
<evidence type="ECO:0000256" key="4">
    <source>
        <dbReference type="ARBA" id="ARBA00022989"/>
    </source>
</evidence>
<dbReference type="PANTHER" id="PTHR38779:SF2">
    <property type="entry name" value="TYPE II SECRETION SYSTEM PROTEIN I-RELATED"/>
    <property type="match status" value="1"/>
</dbReference>
<evidence type="ECO:0000259" key="6">
    <source>
        <dbReference type="Pfam" id="PF02501"/>
    </source>
</evidence>
<organism evidence="7">
    <name type="scientific">human gut metagenome</name>
    <dbReference type="NCBI Taxonomy" id="408170"/>
    <lineage>
        <taxon>unclassified sequences</taxon>
        <taxon>metagenomes</taxon>
        <taxon>organismal metagenomes</taxon>
    </lineage>
</organism>
<dbReference type="GO" id="GO:0015627">
    <property type="term" value="C:type II protein secretion system complex"/>
    <property type="evidence" value="ECO:0007669"/>
    <property type="project" value="InterPro"/>
</dbReference>
<dbReference type="InterPro" id="IPR010052">
    <property type="entry name" value="T2SS_protein-GspI"/>
</dbReference>
<feature type="non-terminal residue" evidence="7">
    <location>
        <position position="100"/>
    </location>
</feature>
<reference evidence="7" key="1">
    <citation type="submission" date="2013-12" db="EMBL/GenBank/DDBJ databases">
        <title>A Varibaculum cambriense genome reconstructed from a premature infant gut community with otherwise low bacterial novelty that shifts toward anaerobic metabolism during the third week of life.</title>
        <authorList>
            <person name="Brown C.T."/>
            <person name="Sharon I."/>
            <person name="Thomas B.C."/>
            <person name="Castelle C.J."/>
            <person name="Morowitz M.J."/>
            <person name="Banfield J.F."/>
        </authorList>
    </citation>
    <scope>NUCLEOTIDE SEQUENCE</scope>
</reference>
<proteinExistence type="predicted"/>